<sequence length="759" mass="87611">MNPNHTGIRSQLLSQLSSGITEVLSNEHSSSNIVVASMKAVYDFICGNEFHIDTLRNCFDKMILLYLNKFSSTFKPLNGIELLEFHEKAWKKYETDIITVKFFFTHYYRELGTLKLHPQDSFGYYEIENIMKYQWDSVILMRLKDQFIDAICNLVFTKNGMPMPETTDLLIVSTLKRYNAMRSMDPKPIIIHERRIPLYFKSQNEESGEPSINLIKFRRCFVDKMFQRCSESYDNYDSLDGVSFDIFFEQFVKDQWPCEWISRYFGIIGATNDFTDCKGHVNLMFIKHQPEYLMSLFKNGEKALLKECYANCNGYAPAYDFLRGYFVKWMDAHCNETLQNVPLKSVFQTKNLIGAVTSILKNCVEFIDTVFCGNNGFKKYMDLTLAKAINRCVGTESPKNKCHSLELLARYSDSLLSKPQKTNPQIDVEADIAQLLAIVNYLDDKDLFLRAYHKLLARRLIQKVSISENAETFALGELTKMFGNDQTRKLQILFANCQNSKELTTEFKNFTAKNNFRFGVDLSVTVINQSVWPSNYTQSTLVIPRLCHALEIFNAFYSNKYASRKLHYLENSYGEVVCNHFKQNYTFLAKLHQAGILIMFNNADTYTLEQLQSTLNISKDSLVAHLAPILKTGVLKADCESITSETAADTDIRFNMEFKNNHCKINLMKGVRKAATKDQRAVAKEIEIDRKMAVQAAIVRIMKKDKRLLHTSLVTEVIKTLSNRFQPDIKLIKNNIGALLEKEYIARDPNNHEVYVYVV</sequence>
<evidence type="ECO:0000313" key="9">
    <source>
        <dbReference type="WBParaSite" id="Pan_g3217.t1"/>
    </source>
</evidence>
<evidence type="ECO:0000313" key="8">
    <source>
        <dbReference type="Proteomes" id="UP000492821"/>
    </source>
</evidence>
<organism evidence="8 9">
    <name type="scientific">Panagrellus redivivus</name>
    <name type="common">Microworm</name>
    <dbReference type="NCBI Taxonomy" id="6233"/>
    <lineage>
        <taxon>Eukaryota</taxon>
        <taxon>Metazoa</taxon>
        <taxon>Ecdysozoa</taxon>
        <taxon>Nematoda</taxon>
        <taxon>Chromadorea</taxon>
        <taxon>Rhabditida</taxon>
        <taxon>Tylenchina</taxon>
        <taxon>Panagrolaimomorpha</taxon>
        <taxon>Panagrolaimoidea</taxon>
        <taxon>Panagrolaimidae</taxon>
        <taxon>Panagrellus</taxon>
    </lineage>
</organism>
<dbReference type="InterPro" id="IPR036390">
    <property type="entry name" value="WH_DNA-bd_sf"/>
</dbReference>
<keyword evidence="8" id="KW-1185">Reference proteome</keyword>
<dbReference type="InterPro" id="IPR036317">
    <property type="entry name" value="Cullin_homology_sf"/>
</dbReference>
<dbReference type="SUPFAM" id="SSF75632">
    <property type="entry name" value="Cullin homology domain"/>
    <property type="match status" value="1"/>
</dbReference>
<dbReference type="Pfam" id="PF26557">
    <property type="entry name" value="Cullin_AB"/>
    <property type="match status" value="1"/>
</dbReference>
<reference evidence="9" key="2">
    <citation type="submission" date="2020-10" db="UniProtKB">
        <authorList>
            <consortium name="WormBaseParasite"/>
        </authorList>
    </citation>
    <scope>IDENTIFICATION</scope>
</reference>
<keyword evidence="3" id="KW-0833">Ubl conjugation pathway</keyword>
<keyword evidence="4" id="KW-0832">Ubl conjugation</keyword>
<dbReference type="InterPro" id="IPR016158">
    <property type="entry name" value="Cullin_homology"/>
</dbReference>
<accession>A0A7E4ZYA3</accession>
<dbReference type="InterPro" id="IPR016159">
    <property type="entry name" value="Cullin_repeat-like_dom_sf"/>
</dbReference>
<dbReference type="FunFam" id="1.10.10.10:FF:000014">
    <property type="entry name" value="Cullin 1"/>
    <property type="match status" value="1"/>
</dbReference>
<dbReference type="InterPro" id="IPR059120">
    <property type="entry name" value="Cullin-like_AB"/>
</dbReference>
<dbReference type="AlphaFoldDB" id="A0A7E4ZYA3"/>
<name>A0A7E4ZYA3_PANRE</name>
<keyword evidence="2" id="KW-1017">Isopeptide bond</keyword>
<dbReference type="Gene3D" id="1.20.1310.10">
    <property type="entry name" value="Cullin Repeats"/>
    <property type="match status" value="2"/>
</dbReference>
<dbReference type="SUPFAM" id="SSF46785">
    <property type="entry name" value="Winged helix' DNA-binding domain"/>
    <property type="match status" value="1"/>
</dbReference>
<proteinExistence type="inferred from homology"/>
<dbReference type="InterPro" id="IPR001373">
    <property type="entry name" value="Cullin_N"/>
</dbReference>
<evidence type="ECO:0000256" key="6">
    <source>
        <dbReference type="RuleBase" id="RU003829"/>
    </source>
</evidence>
<dbReference type="InterPro" id="IPR036388">
    <property type="entry name" value="WH-like_DNA-bd_sf"/>
</dbReference>
<dbReference type="Pfam" id="PF00888">
    <property type="entry name" value="Cullin"/>
    <property type="match status" value="1"/>
</dbReference>
<dbReference type="Gene3D" id="3.30.230.130">
    <property type="entry name" value="Cullin, Chain C, Domain 2"/>
    <property type="match status" value="1"/>
</dbReference>
<comment type="similarity">
    <text evidence="1 5 6">Belongs to the cullin family.</text>
</comment>
<evidence type="ECO:0000256" key="3">
    <source>
        <dbReference type="ARBA" id="ARBA00022786"/>
    </source>
</evidence>
<evidence type="ECO:0000259" key="7">
    <source>
        <dbReference type="PROSITE" id="PS50069"/>
    </source>
</evidence>
<dbReference type="WBParaSite" id="Pan_g3217.t1">
    <property type="protein sequence ID" value="Pan_g3217.t1"/>
    <property type="gene ID" value="Pan_g3217"/>
</dbReference>
<dbReference type="InterPro" id="IPR019559">
    <property type="entry name" value="Cullin_neddylation_domain"/>
</dbReference>
<dbReference type="InterPro" id="IPR045093">
    <property type="entry name" value="Cullin"/>
</dbReference>
<evidence type="ECO:0000256" key="5">
    <source>
        <dbReference type="PROSITE-ProRule" id="PRU00330"/>
    </source>
</evidence>
<reference evidence="8" key="1">
    <citation type="journal article" date="2013" name="Genetics">
        <title>The draft genome and transcriptome of Panagrellus redivivus are shaped by the harsh demands of a free-living lifestyle.</title>
        <authorList>
            <person name="Srinivasan J."/>
            <person name="Dillman A.R."/>
            <person name="Macchietto M.G."/>
            <person name="Heikkinen L."/>
            <person name="Lakso M."/>
            <person name="Fracchia K.M."/>
            <person name="Antoshechkin I."/>
            <person name="Mortazavi A."/>
            <person name="Wong G."/>
            <person name="Sternberg P.W."/>
        </authorList>
    </citation>
    <scope>NUCLEOTIDE SEQUENCE [LARGE SCALE GENOMIC DNA]</scope>
    <source>
        <strain evidence="8">MT8872</strain>
    </source>
</reference>
<evidence type="ECO:0000256" key="1">
    <source>
        <dbReference type="ARBA" id="ARBA00006019"/>
    </source>
</evidence>
<dbReference type="GO" id="GO:0031625">
    <property type="term" value="F:ubiquitin protein ligase binding"/>
    <property type="evidence" value="ECO:0007669"/>
    <property type="project" value="InterPro"/>
</dbReference>
<dbReference type="SMART" id="SM00884">
    <property type="entry name" value="Cullin_Nedd8"/>
    <property type="match status" value="1"/>
</dbReference>
<evidence type="ECO:0000256" key="2">
    <source>
        <dbReference type="ARBA" id="ARBA00022499"/>
    </source>
</evidence>
<dbReference type="Proteomes" id="UP000492821">
    <property type="component" value="Unassembled WGS sequence"/>
</dbReference>
<protein>
    <submittedName>
        <fullName evidence="9">CULLIN_2 domain-containing protein</fullName>
    </submittedName>
</protein>
<dbReference type="Gene3D" id="1.10.10.10">
    <property type="entry name" value="Winged helix-like DNA-binding domain superfamily/Winged helix DNA-binding domain"/>
    <property type="match status" value="1"/>
</dbReference>
<dbReference type="PROSITE" id="PS50069">
    <property type="entry name" value="CULLIN_2"/>
    <property type="match status" value="1"/>
</dbReference>
<dbReference type="GO" id="GO:0006511">
    <property type="term" value="P:ubiquitin-dependent protein catabolic process"/>
    <property type="evidence" value="ECO:0007669"/>
    <property type="project" value="InterPro"/>
</dbReference>
<feature type="domain" description="Cullin family profile" evidence="7">
    <location>
        <begin position="403"/>
        <end position="630"/>
    </location>
</feature>
<evidence type="ECO:0000256" key="4">
    <source>
        <dbReference type="ARBA" id="ARBA00022843"/>
    </source>
</evidence>
<dbReference type="SMART" id="SM00182">
    <property type="entry name" value="CULLIN"/>
    <property type="match status" value="1"/>
</dbReference>
<dbReference type="Pfam" id="PF10557">
    <property type="entry name" value="Cullin_Nedd8"/>
    <property type="match status" value="1"/>
</dbReference>
<dbReference type="PANTHER" id="PTHR11932">
    <property type="entry name" value="CULLIN"/>
    <property type="match status" value="1"/>
</dbReference>
<dbReference type="SUPFAM" id="SSF74788">
    <property type="entry name" value="Cullin repeat-like"/>
    <property type="match status" value="1"/>
</dbReference>